<dbReference type="GO" id="GO:0016020">
    <property type="term" value="C:membrane"/>
    <property type="evidence" value="ECO:0007669"/>
    <property type="project" value="UniProtKB-SubCell"/>
</dbReference>
<feature type="transmembrane region" description="Helical" evidence="5">
    <location>
        <begin position="169"/>
        <end position="190"/>
    </location>
</feature>
<evidence type="ECO:0000313" key="7">
    <source>
        <dbReference type="Proteomes" id="UP000275078"/>
    </source>
</evidence>
<keyword evidence="4 5" id="KW-0472">Membrane</keyword>
<dbReference type="EMBL" id="ML119732">
    <property type="protein sequence ID" value="RPA77083.1"/>
    <property type="molecule type" value="Genomic_DNA"/>
</dbReference>
<dbReference type="SMART" id="SM00679">
    <property type="entry name" value="CTNS"/>
    <property type="match status" value="2"/>
</dbReference>
<feature type="transmembrane region" description="Helical" evidence="5">
    <location>
        <begin position="20"/>
        <end position="39"/>
    </location>
</feature>
<evidence type="ECO:0008006" key="8">
    <source>
        <dbReference type="Google" id="ProtNLM"/>
    </source>
</evidence>
<organism evidence="6 7">
    <name type="scientific">Ascobolus immersus RN42</name>
    <dbReference type="NCBI Taxonomy" id="1160509"/>
    <lineage>
        <taxon>Eukaryota</taxon>
        <taxon>Fungi</taxon>
        <taxon>Dikarya</taxon>
        <taxon>Ascomycota</taxon>
        <taxon>Pezizomycotina</taxon>
        <taxon>Pezizomycetes</taxon>
        <taxon>Pezizales</taxon>
        <taxon>Ascobolaceae</taxon>
        <taxon>Ascobolus</taxon>
    </lineage>
</organism>
<dbReference type="AlphaFoldDB" id="A0A3N4HT98"/>
<keyword evidence="2 5" id="KW-0812">Transmembrane</keyword>
<feature type="transmembrane region" description="Helical" evidence="5">
    <location>
        <begin position="235"/>
        <end position="255"/>
    </location>
</feature>
<dbReference type="OrthoDB" id="19344at2759"/>
<proteinExistence type="predicted"/>
<dbReference type="PANTHER" id="PTHR16201:SF11">
    <property type="entry name" value="PQ-LOOP REPEAT-CONTAINING PROTEIN"/>
    <property type="match status" value="1"/>
</dbReference>
<dbReference type="Proteomes" id="UP000275078">
    <property type="component" value="Unassembled WGS sequence"/>
</dbReference>
<keyword evidence="7" id="KW-1185">Reference proteome</keyword>
<dbReference type="PANTHER" id="PTHR16201">
    <property type="entry name" value="SEVEN TRANSMEMBRANE PROTEIN 1-RELATED"/>
    <property type="match status" value="1"/>
</dbReference>
<sequence>MSTPEPPINSCDSLLNPSITNFGFSIFITLGILLSYLPQHHRIISRKSSEGISPFFVLLGVTSGTCTFVNILLLSRTVLGCCSEIGGLNCFAASLGVGQVGLQWACFAVILVLYILYFPTPIPSEHPHTISSTHPTFRTAVIVAIASAAHFAIIAALSLYYLAEKTPKEVVAFANSLGVQATILASLQYFPQIWTTWKLKHVGSLSIPMMFIQTPGSFVWAVSLAAREGTKWSSWLVYVVTGTLQGILLAMCLAWEWRARQAKLDAVGEVNGNGAIGGRGVDGDFAEEEDNVNERTGLVGNERR</sequence>
<feature type="transmembrane region" description="Helical" evidence="5">
    <location>
        <begin position="202"/>
        <end position="223"/>
    </location>
</feature>
<dbReference type="Pfam" id="PF04193">
    <property type="entry name" value="PQ-loop"/>
    <property type="match status" value="2"/>
</dbReference>
<name>A0A3N4HT98_ASCIM</name>
<dbReference type="InterPro" id="IPR051415">
    <property type="entry name" value="LAAT-1"/>
</dbReference>
<feature type="transmembrane region" description="Helical" evidence="5">
    <location>
        <begin position="101"/>
        <end position="119"/>
    </location>
</feature>
<evidence type="ECO:0000256" key="3">
    <source>
        <dbReference type="ARBA" id="ARBA00022989"/>
    </source>
</evidence>
<evidence type="ECO:0000313" key="6">
    <source>
        <dbReference type="EMBL" id="RPA77083.1"/>
    </source>
</evidence>
<dbReference type="InterPro" id="IPR006603">
    <property type="entry name" value="PQ-loop_rpt"/>
</dbReference>
<dbReference type="Gene3D" id="1.20.1280.290">
    <property type="match status" value="2"/>
</dbReference>
<feature type="transmembrane region" description="Helical" evidence="5">
    <location>
        <begin position="51"/>
        <end position="73"/>
    </location>
</feature>
<comment type="subcellular location">
    <subcellularLocation>
        <location evidence="1">Membrane</location>
        <topology evidence="1">Multi-pass membrane protein</topology>
    </subcellularLocation>
</comment>
<accession>A0A3N4HT98</accession>
<reference evidence="6 7" key="1">
    <citation type="journal article" date="2018" name="Nat. Ecol. Evol.">
        <title>Pezizomycetes genomes reveal the molecular basis of ectomycorrhizal truffle lifestyle.</title>
        <authorList>
            <person name="Murat C."/>
            <person name="Payen T."/>
            <person name="Noel B."/>
            <person name="Kuo A."/>
            <person name="Morin E."/>
            <person name="Chen J."/>
            <person name="Kohler A."/>
            <person name="Krizsan K."/>
            <person name="Balestrini R."/>
            <person name="Da Silva C."/>
            <person name="Montanini B."/>
            <person name="Hainaut M."/>
            <person name="Levati E."/>
            <person name="Barry K.W."/>
            <person name="Belfiori B."/>
            <person name="Cichocki N."/>
            <person name="Clum A."/>
            <person name="Dockter R.B."/>
            <person name="Fauchery L."/>
            <person name="Guy J."/>
            <person name="Iotti M."/>
            <person name="Le Tacon F."/>
            <person name="Lindquist E.A."/>
            <person name="Lipzen A."/>
            <person name="Malagnac F."/>
            <person name="Mello A."/>
            <person name="Molinier V."/>
            <person name="Miyauchi S."/>
            <person name="Poulain J."/>
            <person name="Riccioni C."/>
            <person name="Rubini A."/>
            <person name="Sitrit Y."/>
            <person name="Splivallo R."/>
            <person name="Traeger S."/>
            <person name="Wang M."/>
            <person name="Zifcakova L."/>
            <person name="Wipf D."/>
            <person name="Zambonelli A."/>
            <person name="Paolocci F."/>
            <person name="Nowrousian M."/>
            <person name="Ottonello S."/>
            <person name="Baldrian P."/>
            <person name="Spatafora J.W."/>
            <person name="Henrissat B."/>
            <person name="Nagy L.G."/>
            <person name="Aury J.M."/>
            <person name="Wincker P."/>
            <person name="Grigoriev I.V."/>
            <person name="Bonfante P."/>
            <person name="Martin F.M."/>
        </authorList>
    </citation>
    <scope>NUCLEOTIDE SEQUENCE [LARGE SCALE GENOMIC DNA]</scope>
    <source>
        <strain evidence="6 7">RN42</strain>
    </source>
</reference>
<protein>
    <recommendedName>
        <fullName evidence="8">PQ loop repeat protein</fullName>
    </recommendedName>
</protein>
<evidence type="ECO:0000256" key="4">
    <source>
        <dbReference type="ARBA" id="ARBA00023136"/>
    </source>
</evidence>
<gene>
    <name evidence="6" type="ORF">BJ508DRAFT_417295</name>
</gene>
<evidence type="ECO:0000256" key="1">
    <source>
        <dbReference type="ARBA" id="ARBA00004141"/>
    </source>
</evidence>
<evidence type="ECO:0000256" key="2">
    <source>
        <dbReference type="ARBA" id="ARBA00022692"/>
    </source>
</evidence>
<feature type="transmembrane region" description="Helical" evidence="5">
    <location>
        <begin position="140"/>
        <end position="163"/>
    </location>
</feature>
<keyword evidence="3 5" id="KW-1133">Transmembrane helix</keyword>
<evidence type="ECO:0000256" key="5">
    <source>
        <dbReference type="SAM" id="Phobius"/>
    </source>
</evidence>